<keyword evidence="3" id="KW-1185">Reference proteome</keyword>
<feature type="region of interest" description="Disordered" evidence="1">
    <location>
        <begin position="164"/>
        <end position="204"/>
    </location>
</feature>
<feature type="region of interest" description="Disordered" evidence="1">
    <location>
        <begin position="308"/>
        <end position="333"/>
    </location>
</feature>
<protein>
    <submittedName>
        <fullName evidence="2">Uncharacterized protein</fullName>
    </submittedName>
</protein>
<evidence type="ECO:0000256" key="1">
    <source>
        <dbReference type="SAM" id="MobiDB-lite"/>
    </source>
</evidence>
<evidence type="ECO:0000313" key="3">
    <source>
        <dbReference type="Proteomes" id="UP001212841"/>
    </source>
</evidence>
<feature type="compositionally biased region" description="Low complexity" evidence="1">
    <location>
        <begin position="183"/>
        <end position="197"/>
    </location>
</feature>
<dbReference type="AlphaFoldDB" id="A0AAD5WZU3"/>
<evidence type="ECO:0000313" key="2">
    <source>
        <dbReference type="EMBL" id="KAJ3048656.1"/>
    </source>
</evidence>
<gene>
    <name evidence="2" type="ORF">HK097_010333</name>
</gene>
<name>A0AAD5WZU3_9FUNG</name>
<organism evidence="2 3">
    <name type="scientific">Rhizophlyctis rosea</name>
    <dbReference type="NCBI Taxonomy" id="64517"/>
    <lineage>
        <taxon>Eukaryota</taxon>
        <taxon>Fungi</taxon>
        <taxon>Fungi incertae sedis</taxon>
        <taxon>Chytridiomycota</taxon>
        <taxon>Chytridiomycota incertae sedis</taxon>
        <taxon>Chytridiomycetes</taxon>
        <taxon>Rhizophlyctidales</taxon>
        <taxon>Rhizophlyctidaceae</taxon>
        <taxon>Rhizophlyctis</taxon>
    </lineage>
</organism>
<feature type="compositionally biased region" description="Low complexity" evidence="1">
    <location>
        <begin position="44"/>
        <end position="108"/>
    </location>
</feature>
<comment type="caution">
    <text evidence="2">The sequence shown here is derived from an EMBL/GenBank/DDBJ whole genome shotgun (WGS) entry which is preliminary data.</text>
</comment>
<reference evidence="2" key="1">
    <citation type="submission" date="2020-05" db="EMBL/GenBank/DDBJ databases">
        <title>Phylogenomic resolution of chytrid fungi.</title>
        <authorList>
            <person name="Stajich J.E."/>
            <person name="Amses K."/>
            <person name="Simmons R."/>
            <person name="Seto K."/>
            <person name="Myers J."/>
            <person name="Bonds A."/>
            <person name="Quandt C.A."/>
            <person name="Barry K."/>
            <person name="Liu P."/>
            <person name="Grigoriev I."/>
            <person name="Longcore J.E."/>
            <person name="James T.Y."/>
        </authorList>
    </citation>
    <scope>NUCLEOTIDE SEQUENCE</scope>
    <source>
        <strain evidence="2">JEL0318</strain>
    </source>
</reference>
<feature type="region of interest" description="Disordered" evidence="1">
    <location>
        <begin position="415"/>
        <end position="453"/>
    </location>
</feature>
<feature type="region of interest" description="Disordered" evidence="1">
    <location>
        <begin position="1"/>
        <end position="122"/>
    </location>
</feature>
<sequence length="453" mass="48827">MPRISDSQLKEAVYMSTNPTASVRVKSANTKRPPVSRVFTNNGTTNPPVSRSPSTTSSTVRSTSKVRSTSSVRSPSTVRSPSVTRSESPAPRVHVTPATAAAAAGGPRNARRENEWARQNLDQPAPIPIPYIRKARSIGDYAPSEISDNASVGSLESIEVSHASVMPSSLKSNETASQKARRSGSVVSAGSSVGSSVKPKTTPKIRATPTEITTVEMCRSCLEARSNDPIAIELQANDRALRKIMDLEISNTSLLAVNTSLETTIRKQSQLIEQMRHEIAKFKGLEIDENDTVLSEFVDPVLLEEKPASAPTVDVDGESRLSDLSDPETEATDSTRIIISPEDEQAQKEAQLLYARVCAVIEQLTVDGRKAVQYRAPKQEVDSAYVDDFKKIEVSSATLPATRAFATLGRSAGVLRRNSSFPAPNPPAKADKIKRRSAGAVPQPDTTDRSNPL</sequence>
<accession>A0AAD5WZU3</accession>
<proteinExistence type="predicted"/>
<dbReference type="EMBL" id="JADGJD010000759">
    <property type="protein sequence ID" value="KAJ3048656.1"/>
    <property type="molecule type" value="Genomic_DNA"/>
</dbReference>
<feature type="non-terminal residue" evidence="2">
    <location>
        <position position="453"/>
    </location>
</feature>
<feature type="compositionally biased region" description="Polar residues" evidence="1">
    <location>
        <begin position="166"/>
        <end position="178"/>
    </location>
</feature>
<dbReference type="Proteomes" id="UP001212841">
    <property type="component" value="Unassembled WGS sequence"/>
</dbReference>